<dbReference type="Gene3D" id="2.60.40.10">
    <property type="entry name" value="Immunoglobulins"/>
    <property type="match status" value="1"/>
</dbReference>
<sequence length="390" mass="42197">MKSNLYTIVLFIFYSTTVLGQGPFTYTSSSNSGIQDWTQDATWSRSSPGLAWPPNTPGQPNTHGNFGQANINGYVAINSGGLNVASASPLIRVIDTLFIKGNVTLASSASMSVESGGLLVVDGDLELNGSFDMDNTGTVVVTGDLDVLNGNMTNSSKVYTFGNTNVTGGGDINGCDGYSACDFTSSISSQSDLANENENLYNFVSSGGTLPIVLKSFNGELRFEEVALNWVTAKEENFSHFEVERSTEQKKFDPIGFVQGLGESLSDVAYDFTDNNPPFGKIYYRLKSVDIDGSFEYSPIIQVKNSFEGKVKLSPNPANYSSDIRIDLPSSFNDKVDMVSIYDLNGTLISQLMNVDASSGLQFDEPVKAGMYIIKVQHNGVEENLRLLIQ</sequence>
<protein>
    <submittedName>
        <fullName evidence="1">T9SS type A sorting domain-containing protein</fullName>
    </submittedName>
</protein>
<dbReference type="EMBL" id="JAERQG010000004">
    <property type="protein sequence ID" value="MBL0766571.1"/>
    <property type="molecule type" value="Genomic_DNA"/>
</dbReference>
<evidence type="ECO:0000313" key="1">
    <source>
        <dbReference type="EMBL" id="MBL0766571.1"/>
    </source>
</evidence>
<dbReference type="RefSeq" id="WP_201923265.1">
    <property type="nucleotide sequence ID" value="NZ_JAERQG010000004.1"/>
</dbReference>
<gene>
    <name evidence="1" type="ORF">JKP34_14985</name>
</gene>
<dbReference type="Proteomes" id="UP000642920">
    <property type="component" value="Unassembled WGS sequence"/>
</dbReference>
<comment type="caution">
    <text evidence="1">The sequence shown here is derived from an EMBL/GenBank/DDBJ whole genome shotgun (WGS) entry which is preliminary data.</text>
</comment>
<dbReference type="AlphaFoldDB" id="A0A937ACR9"/>
<keyword evidence="2" id="KW-1185">Reference proteome</keyword>
<name>A0A937ACR9_9BACT</name>
<accession>A0A937ACR9</accession>
<dbReference type="InterPro" id="IPR026444">
    <property type="entry name" value="Secre_tail"/>
</dbReference>
<reference evidence="1" key="1">
    <citation type="submission" date="2021-01" db="EMBL/GenBank/DDBJ databases">
        <title>Marivirga sp. nov., isolated from intertidal surface sediments.</title>
        <authorList>
            <person name="Zhang M."/>
        </authorList>
    </citation>
    <scope>NUCLEOTIDE SEQUENCE</scope>
    <source>
        <strain evidence="1">SM1354</strain>
    </source>
</reference>
<organism evidence="1 2">
    <name type="scientific">Marivirga atlantica</name>
    <dbReference type="NCBI Taxonomy" id="1548457"/>
    <lineage>
        <taxon>Bacteria</taxon>
        <taxon>Pseudomonadati</taxon>
        <taxon>Bacteroidota</taxon>
        <taxon>Cytophagia</taxon>
        <taxon>Cytophagales</taxon>
        <taxon>Marivirgaceae</taxon>
        <taxon>Marivirga</taxon>
    </lineage>
</organism>
<dbReference type="InterPro" id="IPR013783">
    <property type="entry name" value="Ig-like_fold"/>
</dbReference>
<evidence type="ECO:0000313" key="2">
    <source>
        <dbReference type="Proteomes" id="UP000642920"/>
    </source>
</evidence>
<dbReference type="NCBIfam" id="TIGR04183">
    <property type="entry name" value="Por_Secre_tail"/>
    <property type="match status" value="1"/>
</dbReference>
<proteinExistence type="predicted"/>